<feature type="domain" description="Glycoside hydrolase family 5" evidence="11">
    <location>
        <begin position="98"/>
        <end position="220"/>
    </location>
</feature>
<evidence type="ECO:0000256" key="6">
    <source>
        <dbReference type="ARBA" id="ARBA00022729"/>
    </source>
</evidence>
<keyword evidence="13" id="KW-1185">Reference proteome</keyword>
<keyword evidence="8 9" id="KW-0326">Glycosidase</keyword>
<evidence type="ECO:0000259" key="11">
    <source>
        <dbReference type="Pfam" id="PF00150"/>
    </source>
</evidence>
<dbReference type="RefSeq" id="XP_062678523.1">
    <property type="nucleotide sequence ID" value="XM_062823020.1"/>
</dbReference>
<evidence type="ECO:0000313" key="12">
    <source>
        <dbReference type="EMBL" id="KAK3339163.1"/>
    </source>
</evidence>
<keyword evidence="7 9" id="KW-0378">Hydrolase</keyword>
<feature type="signal peptide" evidence="10">
    <location>
        <begin position="1"/>
        <end position="17"/>
    </location>
</feature>
<dbReference type="GO" id="GO:0046355">
    <property type="term" value="P:mannan catabolic process"/>
    <property type="evidence" value="ECO:0007669"/>
    <property type="project" value="UniProtKB-ARBA"/>
</dbReference>
<keyword evidence="5" id="KW-0964">Secreted</keyword>
<evidence type="ECO:0000256" key="7">
    <source>
        <dbReference type="ARBA" id="ARBA00022801"/>
    </source>
</evidence>
<dbReference type="PANTHER" id="PTHR31451">
    <property type="match status" value="1"/>
</dbReference>
<comment type="subcellular location">
    <subcellularLocation>
        <location evidence="2">Secreted</location>
    </subcellularLocation>
</comment>
<evidence type="ECO:0000256" key="8">
    <source>
        <dbReference type="ARBA" id="ARBA00023295"/>
    </source>
</evidence>
<evidence type="ECO:0000256" key="9">
    <source>
        <dbReference type="RuleBase" id="RU361153"/>
    </source>
</evidence>
<dbReference type="Pfam" id="PF00150">
    <property type="entry name" value="Cellulase"/>
    <property type="match status" value="1"/>
</dbReference>
<evidence type="ECO:0000256" key="5">
    <source>
        <dbReference type="ARBA" id="ARBA00022525"/>
    </source>
</evidence>
<evidence type="ECO:0000313" key="13">
    <source>
        <dbReference type="Proteomes" id="UP001278500"/>
    </source>
</evidence>
<comment type="caution">
    <text evidence="12">The sequence shown here is derived from an EMBL/GenBank/DDBJ whole genome shotgun (WGS) entry which is preliminary data.</text>
</comment>
<dbReference type="GeneID" id="87860174"/>
<dbReference type="PANTHER" id="PTHR31451:SF39">
    <property type="entry name" value="MANNAN ENDO-1,4-BETA-MANNOSIDASE 1"/>
    <property type="match status" value="1"/>
</dbReference>
<keyword evidence="6 10" id="KW-0732">Signal</keyword>
<dbReference type="GO" id="GO:0016985">
    <property type="term" value="F:mannan endo-1,4-beta-mannosidase activity"/>
    <property type="evidence" value="ECO:0007669"/>
    <property type="project" value="UniProtKB-EC"/>
</dbReference>
<comment type="catalytic activity">
    <reaction evidence="1">
        <text>Random hydrolysis of (1-&gt;4)-beta-D-mannosidic linkages in mannans, galactomannans and glucomannans.</text>
        <dbReference type="EC" id="3.2.1.78"/>
    </reaction>
</comment>
<sequence>MKSIFTLALSLLSLVQAAPPTANGTRFSIDGETRYFAGTDSYWIGFLINDHDVDTVLDHISSSGLTGNWPTSRAARDVVPMLSTSGQLTSRPISEYPYIRSLDRSHMITLGNEGFGLPGATSYPYQPSEGVDFVKNLAIKDLDFGTFHFYPQSWGLSNAAGAAWIKDHASACKKAGKPCLFEEYGTSTDHCNIERPWQQASLQAVTEGMVADLFWQWGDKLSTGQTHNDGNTIYYGSADANCLVTERVKAINFS</sequence>
<dbReference type="Proteomes" id="UP001278500">
    <property type="component" value="Unassembled WGS sequence"/>
</dbReference>
<gene>
    <name evidence="12" type="ORF">B0H65DRAFT_291770</name>
</gene>
<comment type="similarity">
    <text evidence="3 9">Belongs to the glycosyl hydrolase 5 (cellulase A) family.</text>
</comment>
<dbReference type="GO" id="GO:0005576">
    <property type="term" value="C:extracellular region"/>
    <property type="evidence" value="ECO:0007669"/>
    <property type="project" value="UniProtKB-SubCell"/>
</dbReference>
<name>A0AAE0J9L0_9PEZI</name>
<evidence type="ECO:0000256" key="1">
    <source>
        <dbReference type="ARBA" id="ARBA00001678"/>
    </source>
</evidence>
<evidence type="ECO:0000256" key="2">
    <source>
        <dbReference type="ARBA" id="ARBA00004613"/>
    </source>
</evidence>
<dbReference type="AlphaFoldDB" id="A0AAE0J9L0"/>
<dbReference type="EC" id="3.2.1.78" evidence="4"/>
<protein>
    <recommendedName>
        <fullName evidence="4">mannan endo-1,4-beta-mannosidase</fullName>
        <ecNumber evidence="4">3.2.1.78</ecNumber>
    </recommendedName>
</protein>
<dbReference type="EMBL" id="JAUEPP010000007">
    <property type="protein sequence ID" value="KAK3339163.1"/>
    <property type="molecule type" value="Genomic_DNA"/>
</dbReference>
<dbReference type="SUPFAM" id="SSF51445">
    <property type="entry name" value="(Trans)glycosidases"/>
    <property type="match status" value="1"/>
</dbReference>
<evidence type="ECO:0000256" key="10">
    <source>
        <dbReference type="SAM" id="SignalP"/>
    </source>
</evidence>
<accession>A0AAE0J9L0</accession>
<evidence type="ECO:0000256" key="3">
    <source>
        <dbReference type="ARBA" id="ARBA00005641"/>
    </source>
</evidence>
<organism evidence="12 13">
    <name type="scientific">Neurospora tetraspora</name>
    <dbReference type="NCBI Taxonomy" id="94610"/>
    <lineage>
        <taxon>Eukaryota</taxon>
        <taxon>Fungi</taxon>
        <taxon>Dikarya</taxon>
        <taxon>Ascomycota</taxon>
        <taxon>Pezizomycotina</taxon>
        <taxon>Sordariomycetes</taxon>
        <taxon>Sordariomycetidae</taxon>
        <taxon>Sordariales</taxon>
        <taxon>Sordariaceae</taxon>
        <taxon>Neurospora</taxon>
    </lineage>
</organism>
<evidence type="ECO:0000256" key="4">
    <source>
        <dbReference type="ARBA" id="ARBA00012706"/>
    </source>
</evidence>
<feature type="chain" id="PRO_5042181551" description="mannan endo-1,4-beta-mannosidase" evidence="10">
    <location>
        <begin position="18"/>
        <end position="254"/>
    </location>
</feature>
<reference evidence="12" key="1">
    <citation type="journal article" date="2023" name="Mol. Phylogenet. Evol.">
        <title>Genome-scale phylogeny and comparative genomics of the fungal order Sordariales.</title>
        <authorList>
            <person name="Hensen N."/>
            <person name="Bonometti L."/>
            <person name="Westerberg I."/>
            <person name="Brannstrom I.O."/>
            <person name="Guillou S."/>
            <person name="Cros-Aarteil S."/>
            <person name="Calhoun S."/>
            <person name="Haridas S."/>
            <person name="Kuo A."/>
            <person name="Mondo S."/>
            <person name="Pangilinan J."/>
            <person name="Riley R."/>
            <person name="LaButti K."/>
            <person name="Andreopoulos B."/>
            <person name="Lipzen A."/>
            <person name="Chen C."/>
            <person name="Yan M."/>
            <person name="Daum C."/>
            <person name="Ng V."/>
            <person name="Clum A."/>
            <person name="Steindorff A."/>
            <person name="Ohm R.A."/>
            <person name="Martin F."/>
            <person name="Silar P."/>
            <person name="Natvig D.O."/>
            <person name="Lalanne C."/>
            <person name="Gautier V."/>
            <person name="Ament-Velasquez S.L."/>
            <person name="Kruys A."/>
            <person name="Hutchinson M.I."/>
            <person name="Powell A.J."/>
            <person name="Barry K."/>
            <person name="Miller A.N."/>
            <person name="Grigoriev I.V."/>
            <person name="Debuchy R."/>
            <person name="Gladieux P."/>
            <person name="Hiltunen Thoren M."/>
            <person name="Johannesson H."/>
        </authorList>
    </citation>
    <scope>NUCLEOTIDE SEQUENCE</scope>
    <source>
        <strain evidence="12">CBS 560.94</strain>
    </source>
</reference>
<reference evidence="12" key="2">
    <citation type="submission" date="2023-06" db="EMBL/GenBank/DDBJ databases">
        <authorList>
            <consortium name="Lawrence Berkeley National Laboratory"/>
            <person name="Haridas S."/>
            <person name="Hensen N."/>
            <person name="Bonometti L."/>
            <person name="Westerberg I."/>
            <person name="Brannstrom I.O."/>
            <person name="Guillou S."/>
            <person name="Cros-Aarteil S."/>
            <person name="Calhoun S."/>
            <person name="Kuo A."/>
            <person name="Mondo S."/>
            <person name="Pangilinan J."/>
            <person name="Riley R."/>
            <person name="Labutti K."/>
            <person name="Andreopoulos B."/>
            <person name="Lipzen A."/>
            <person name="Chen C."/>
            <person name="Yanf M."/>
            <person name="Daum C."/>
            <person name="Ng V."/>
            <person name="Clum A."/>
            <person name="Steindorff A."/>
            <person name="Ohm R."/>
            <person name="Martin F."/>
            <person name="Silar P."/>
            <person name="Natvig D."/>
            <person name="Lalanne C."/>
            <person name="Gautier V."/>
            <person name="Ament-Velasquez S.L."/>
            <person name="Kruys A."/>
            <person name="Hutchinson M.I."/>
            <person name="Powell A.J."/>
            <person name="Barry K."/>
            <person name="Miller A.N."/>
            <person name="Grigoriev I.V."/>
            <person name="Debuchy R."/>
            <person name="Gladieux P."/>
            <person name="Thoren M.H."/>
            <person name="Johannesson H."/>
        </authorList>
    </citation>
    <scope>NUCLEOTIDE SEQUENCE</scope>
    <source>
        <strain evidence="12">CBS 560.94</strain>
    </source>
</reference>
<dbReference type="InterPro" id="IPR045053">
    <property type="entry name" value="MAN-like"/>
</dbReference>
<dbReference type="InterPro" id="IPR017853">
    <property type="entry name" value="GH"/>
</dbReference>
<dbReference type="InterPro" id="IPR001547">
    <property type="entry name" value="Glyco_hydro_5"/>
</dbReference>
<dbReference type="Gene3D" id="3.20.20.80">
    <property type="entry name" value="Glycosidases"/>
    <property type="match status" value="2"/>
</dbReference>
<proteinExistence type="inferred from homology"/>